<dbReference type="GO" id="GO:0007189">
    <property type="term" value="P:adenylate cyclase-activating G protein-coupled receptor signaling pathway"/>
    <property type="evidence" value="ECO:0007669"/>
    <property type="project" value="TreeGrafter"/>
</dbReference>
<feature type="region of interest" description="Disordered" evidence="5">
    <location>
        <begin position="594"/>
        <end position="615"/>
    </location>
</feature>
<evidence type="ECO:0000256" key="6">
    <source>
        <dbReference type="SAM" id="Phobius"/>
    </source>
</evidence>
<name>A0A7S0K9K5_CAFRO</name>
<proteinExistence type="predicted"/>
<sequence>MDLVADPSGVHYNSAAWAVSLVAAILSVAGASFVAYFFALVPALRTFPARLNFVLCAIDLVWFSLALLSMLVHAGDAGTTVCTVLGPLYHAASLASIGWTAAIAANLALMVRQVPMDDLKAQSRTWAVAVGAVAVLPPLVLAFGAAWLPGGRGYYEPTPYGTCFVSPRFPVVRLLTQTLPALLTAAFAAGVYARAIATVPNFVPAEQVRRVRRRIASRGAGYVAAFALCWVLAVTEDAVLVSQRGQPGAAVPDWVVIGKALLFFGQGTWDAAVYTVNKWPRLRPALPELAGGRALAWALGLCCGREVVDEAAFAQARLLAAAGGGGGGGGRGGYGTAGGAFDGAALHAPGAGHAAGGGWTAKRQLAHEAHAATRGGARAGAIGDDEQRQRQQGEEEATLRRLPEILPSTALASSAARRAHHDAAADFVLSPDRPLGAGSAAGLRVHRQSRQARSVASARGGAPSMAPVWEVSDAAPASPPPARAAAGSLAALPSTALSGPPRRVSADQLAPSSEGSSSLFSRSSGAASGGGQPSPSRRGSVLRSGRGSRRPSGSGEVDALLSPESAATPSAALTLGVPHRDRFDTLASFASLSDVVDSPGDDFGSQLTNPRTADS</sequence>
<protein>
    <recommendedName>
        <fullName evidence="8">G-protein coupled receptors family 2 profile 2 domain-containing protein</fullName>
    </recommendedName>
</protein>
<dbReference type="PANTHER" id="PTHR23112">
    <property type="entry name" value="G PROTEIN-COUPLED RECEPTOR 157-RELATED"/>
    <property type="match status" value="1"/>
</dbReference>
<dbReference type="EMBL" id="HBET01025948">
    <property type="protein sequence ID" value="CAD8573146.1"/>
    <property type="molecule type" value="Transcribed_RNA"/>
</dbReference>
<dbReference type="Gene3D" id="1.20.1070.10">
    <property type="entry name" value="Rhodopsin 7-helix transmembrane proteins"/>
    <property type="match status" value="1"/>
</dbReference>
<feature type="compositionally biased region" description="Low complexity" evidence="5">
    <location>
        <begin position="372"/>
        <end position="382"/>
    </location>
</feature>
<feature type="transmembrane region" description="Helical" evidence="6">
    <location>
        <begin position="126"/>
        <end position="148"/>
    </location>
</feature>
<keyword evidence="2 6" id="KW-0812">Transmembrane</keyword>
<keyword evidence="3 6" id="KW-1133">Transmembrane helix</keyword>
<evidence type="ECO:0000256" key="2">
    <source>
        <dbReference type="ARBA" id="ARBA00022692"/>
    </source>
</evidence>
<reference evidence="7" key="1">
    <citation type="submission" date="2021-01" db="EMBL/GenBank/DDBJ databases">
        <authorList>
            <person name="Corre E."/>
            <person name="Pelletier E."/>
            <person name="Niang G."/>
            <person name="Scheremetjew M."/>
            <person name="Finn R."/>
            <person name="Kale V."/>
            <person name="Holt S."/>
            <person name="Cochrane G."/>
            <person name="Meng A."/>
            <person name="Brown T."/>
            <person name="Cohen L."/>
        </authorList>
    </citation>
    <scope>NUCLEOTIDE SEQUENCE</scope>
    <source>
        <strain evidence="7">E4-10</strain>
    </source>
</reference>
<evidence type="ECO:0000313" key="7">
    <source>
        <dbReference type="EMBL" id="CAD8573146.1"/>
    </source>
</evidence>
<dbReference type="SUPFAM" id="SSF81321">
    <property type="entry name" value="Family A G protein-coupled receptor-like"/>
    <property type="match status" value="1"/>
</dbReference>
<feature type="region of interest" description="Disordered" evidence="5">
    <location>
        <begin position="493"/>
        <end position="576"/>
    </location>
</feature>
<feature type="transmembrane region" description="Helical" evidence="6">
    <location>
        <begin position="15"/>
        <end position="39"/>
    </location>
</feature>
<evidence type="ECO:0008006" key="8">
    <source>
        <dbReference type="Google" id="ProtNLM"/>
    </source>
</evidence>
<feature type="compositionally biased region" description="Low complexity" evidence="5">
    <location>
        <begin position="533"/>
        <end position="555"/>
    </location>
</feature>
<feature type="compositionally biased region" description="Low complexity" evidence="5">
    <location>
        <begin position="510"/>
        <end position="526"/>
    </location>
</feature>
<feature type="transmembrane region" description="Helical" evidence="6">
    <location>
        <begin position="179"/>
        <end position="203"/>
    </location>
</feature>
<feature type="transmembrane region" description="Helical" evidence="6">
    <location>
        <begin position="215"/>
        <end position="233"/>
    </location>
</feature>
<feature type="transmembrane region" description="Helical" evidence="6">
    <location>
        <begin position="51"/>
        <end position="72"/>
    </location>
</feature>
<evidence type="ECO:0000256" key="4">
    <source>
        <dbReference type="ARBA" id="ARBA00023136"/>
    </source>
</evidence>
<gene>
    <name evidence="7" type="ORF">CROE0942_LOCUS17527</name>
</gene>
<evidence type="ECO:0000256" key="1">
    <source>
        <dbReference type="ARBA" id="ARBA00004141"/>
    </source>
</evidence>
<comment type="subcellular location">
    <subcellularLocation>
        <location evidence="1">Membrane</location>
        <topology evidence="1">Multi-pass membrane protein</topology>
    </subcellularLocation>
</comment>
<evidence type="ECO:0000256" key="5">
    <source>
        <dbReference type="SAM" id="MobiDB-lite"/>
    </source>
</evidence>
<dbReference type="PANTHER" id="PTHR23112:SF0">
    <property type="entry name" value="TRANSMEMBRANE PROTEIN 116"/>
    <property type="match status" value="1"/>
</dbReference>
<keyword evidence="4 6" id="KW-0472">Membrane</keyword>
<dbReference type="GO" id="GO:0005886">
    <property type="term" value="C:plasma membrane"/>
    <property type="evidence" value="ECO:0007669"/>
    <property type="project" value="TreeGrafter"/>
</dbReference>
<dbReference type="AlphaFoldDB" id="A0A7S0K9K5"/>
<feature type="compositionally biased region" description="Basic and acidic residues" evidence="5">
    <location>
        <begin position="385"/>
        <end position="399"/>
    </location>
</feature>
<feature type="transmembrane region" description="Helical" evidence="6">
    <location>
        <begin position="92"/>
        <end position="114"/>
    </location>
</feature>
<feature type="region of interest" description="Disordered" evidence="5">
    <location>
        <begin position="365"/>
        <end position="399"/>
    </location>
</feature>
<organism evidence="7">
    <name type="scientific">Cafeteria roenbergensis</name>
    <name type="common">Marine flagellate</name>
    <dbReference type="NCBI Taxonomy" id="33653"/>
    <lineage>
        <taxon>Eukaryota</taxon>
        <taxon>Sar</taxon>
        <taxon>Stramenopiles</taxon>
        <taxon>Bigyra</taxon>
        <taxon>Opalozoa</taxon>
        <taxon>Bicosoecida</taxon>
        <taxon>Cafeteriaceae</taxon>
        <taxon>Cafeteria</taxon>
    </lineage>
</organism>
<feature type="region of interest" description="Disordered" evidence="5">
    <location>
        <begin position="438"/>
        <end position="464"/>
    </location>
</feature>
<accession>A0A7S0K9K5</accession>
<evidence type="ECO:0000256" key="3">
    <source>
        <dbReference type="ARBA" id="ARBA00022989"/>
    </source>
</evidence>
<dbReference type="GO" id="GO:0004930">
    <property type="term" value="F:G protein-coupled receptor activity"/>
    <property type="evidence" value="ECO:0007669"/>
    <property type="project" value="TreeGrafter"/>
</dbReference>
<feature type="compositionally biased region" description="Polar residues" evidence="5">
    <location>
        <begin position="605"/>
        <end position="615"/>
    </location>
</feature>